<sequence length="96" mass="11413">MNHAIFVVRLVEKPINLIYNNDKPIEIKAQFPVLRQKDSRSELTLLLWGDYLTKFLKEYKVKDYLIIEGTLTWKGYKNRGNEAKVIVKRIYPFLLV</sequence>
<gene>
    <name evidence="1" type="primary">ycf41</name>
    <name evidence="1" type="ORF">Esil_035</name>
</gene>
<dbReference type="EMBL" id="MN181444">
    <property type="protein sequence ID" value="QIE12381.1"/>
    <property type="molecule type" value="Genomic_DNA"/>
</dbReference>
<organism evidence="1">
    <name type="scientific">Ectocarpus siliculosus</name>
    <name type="common">Brown alga</name>
    <name type="synonym">Conferva siliculosa</name>
    <dbReference type="NCBI Taxonomy" id="2880"/>
    <lineage>
        <taxon>Eukaryota</taxon>
        <taxon>Sar</taxon>
        <taxon>Stramenopiles</taxon>
        <taxon>Ochrophyta</taxon>
        <taxon>PX clade</taxon>
        <taxon>Phaeophyceae</taxon>
        <taxon>Ectocarpales</taxon>
        <taxon>Ectocarpaceae</taxon>
        <taxon>Ectocarpus</taxon>
    </lineage>
</organism>
<evidence type="ECO:0000313" key="1">
    <source>
        <dbReference type="EMBL" id="QIE12381.1"/>
    </source>
</evidence>
<name>A0A6G6D769_ECTSI</name>
<proteinExistence type="predicted"/>
<dbReference type="AlphaFoldDB" id="A0A6G6D769"/>
<keyword evidence="1" id="KW-0934">Plastid</keyword>
<accession>A0A6G6D769</accession>
<protein>
    <recommendedName>
        <fullName evidence="2">Single-stranded DNA-binding protein</fullName>
    </recommendedName>
</protein>
<reference evidence="1" key="1">
    <citation type="journal article" date="2020" name="Sci. Rep.">
        <title>Organelle inheritance and genome architecture variation in isogamous brown algae.</title>
        <authorList>
            <person name="Choi J.W."/>
            <person name="Graf L."/>
            <person name="Peters A.F."/>
            <person name="Cock J.M."/>
            <person name="Nishitsuji K."/>
            <person name="Arimoto A."/>
            <person name="Shoguchi E."/>
            <person name="Nagasato C."/>
            <person name="Choi C.G."/>
            <person name="Yoon H.S."/>
        </authorList>
    </citation>
    <scope>NUCLEOTIDE SEQUENCE</scope>
</reference>
<evidence type="ECO:0008006" key="2">
    <source>
        <dbReference type="Google" id="ProtNLM"/>
    </source>
</evidence>
<geneLocation type="plastid" evidence="1"/>